<protein>
    <submittedName>
        <fullName evidence="9">Amino acid permease-domain-containing protein</fullName>
    </submittedName>
</protein>
<evidence type="ECO:0000256" key="6">
    <source>
        <dbReference type="SAM" id="MobiDB-lite"/>
    </source>
</evidence>
<feature type="compositionally biased region" description="Pro residues" evidence="6">
    <location>
        <begin position="18"/>
        <end position="45"/>
    </location>
</feature>
<feature type="transmembrane region" description="Helical" evidence="7">
    <location>
        <begin position="471"/>
        <end position="489"/>
    </location>
</feature>
<feature type="compositionally biased region" description="Pro residues" evidence="6">
    <location>
        <begin position="67"/>
        <end position="81"/>
    </location>
</feature>
<feature type="transmembrane region" description="Helical" evidence="7">
    <location>
        <begin position="654"/>
        <end position="670"/>
    </location>
</feature>
<keyword evidence="5 7" id="KW-0472">Membrane</keyword>
<evidence type="ECO:0000313" key="9">
    <source>
        <dbReference type="EMBL" id="KAK0719274.1"/>
    </source>
</evidence>
<proteinExistence type="predicted"/>
<evidence type="ECO:0000259" key="8">
    <source>
        <dbReference type="Pfam" id="PF00324"/>
    </source>
</evidence>
<feature type="transmembrane region" description="Helical" evidence="7">
    <location>
        <begin position="623"/>
        <end position="648"/>
    </location>
</feature>
<sequence>MSDSHELSWYPDWAPRPSYGPVPAVDPDPGGPPDPPPPPPPPPPSSGRLPLRERDELIQTATTTTPPRTPSPQHSPSPRPTPQMAHAGTVAGGPGVGLGLLLAPPTAGGSVGGSRTSVATSEGYTRGPDIMIVVTPNPERMVERKLRGIHLFMITINATLGTGLYWRGGQILELGGPLAVLLSFLIVGLLAWAVMQCITEMLCIWPIPGAMSVYVSEFVDAELGITVGVAYWFTYSVAFAALLATVAEEFDFWGDNKALDAGIIYVLFPLCLVAINSFGVEIYGWIEVVTGSLKIGMLGVIAISLIVIHSTKLCESGVEKGGQQCTEFDPWKAENLAAYDTDAAKNWGSALMISLSIAMFAYVGVEIVAASALEAKWPERHDRTSSDMSRRSHDTLIGSSVKFSAVYIPVLAAIAYSVSGVLVTLDIARDDPSLPRLSWINHTDTANNLNTTSAFVLIAAKRGMVPLANSFNFFLIFTALSCANTNLYVSSRMLFGLTSRLEGGSGQPMLLRILAYFGKTNRRKVPMRAMIFSALAFWWVPFLQLADGPEAEATAGRFIEVLTEMSSIAVLIVWACQCLAFIRYYRCISRHRVVLQAKKISQVRRWDKDDWKDYPYRSHGQPFLAYMALAGCLAVLFIANGAALWIGFNLVPFLSSYLFIIAFLAFWLVLKVTRGAKWSFVDLSRPNQVIKKLKDLHDIRLAAT</sequence>
<feature type="transmembrane region" description="Helical" evidence="7">
    <location>
        <begin position="529"/>
        <end position="546"/>
    </location>
</feature>
<evidence type="ECO:0000256" key="4">
    <source>
        <dbReference type="ARBA" id="ARBA00022989"/>
    </source>
</evidence>
<dbReference type="GO" id="GO:0055085">
    <property type="term" value="P:transmembrane transport"/>
    <property type="evidence" value="ECO:0007669"/>
    <property type="project" value="InterPro"/>
</dbReference>
<evidence type="ECO:0000256" key="1">
    <source>
        <dbReference type="ARBA" id="ARBA00004141"/>
    </source>
</evidence>
<feature type="region of interest" description="Disordered" evidence="6">
    <location>
        <begin position="1"/>
        <end position="91"/>
    </location>
</feature>
<feature type="transmembrane region" description="Helical" evidence="7">
    <location>
        <begin position="293"/>
        <end position="311"/>
    </location>
</feature>
<feature type="transmembrane region" description="Helical" evidence="7">
    <location>
        <begin position="178"/>
        <end position="202"/>
    </location>
</feature>
<keyword evidence="4 7" id="KW-1133">Transmembrane helix</keyword>
<comment type="subcellular location">
    <subcellularLocation>
        <location evidence="1">Membrane</location>
        <topology evidence="1">Multi-pass membrane protein</topology>
    </subcellularLocation>
</comment>
<accession>A0AA40ANV0</accession>
<gene>
    <name evidence="9" type="ORF">B0H67DRAFT_642641</name>
</gene>
<organism evidence="9 10">
    <name type="scientific">Lasiosphaeris hirsuta</name>
    <dbReference type="NCBI Taxonomy" id="260670"/>
    <lineage>
        <taxon>Eukaryota</taxon>
        <taxon>Fungi</taxon>
        <taxon>Dikarya</taxon>
        <taxon>Ascomycota</taxon>
        <taxon>Pezizomycotina</taxon>
        <taxon>Sordariomycetes</taxon>
        <taxon>Sordariomycetidae</taxon>
        <taxon>Sordariales</taxon>
        <taxon>Lasiosphaeriaceae</taxon>
        <taxon>Lasiosphaeris</taxon>
    </lineage>
</organism>
<dbReference type="PANTHER" id="PTHR43495:SF5">
    <property type="entry name" value="GAMMA-AMINOBUTYRIC ACID PERMEASE"/>
    <property type="match status" value="1"/>
</dbReference>
<feature type="domain" description="Amino acid permease/ SLC12A" evidence="8">
    <location>
        <begin position="150"/>
        <end position="380"/>
    </location>
</feature>
<evidence type="ECO:0000256" key="2">
    <source>
        <dbReference type="ARBA" id="ARBA00022448"/>
    </source>
</evidence>
<evidence type="ECO:0000256" key="7">
    <source>
        <dbReference type="SAM" id="Phobius"/>
    </source>
</evidence>
<feature type="transmembrane region" description="Helical" evidence="7">
    <location>
        <begin position="566"/>
        <end position="585"/>
    </location>
</feature>
<evidence type="ECO:0000256" key="3">
    <source>
        <dbReference type="ARBA" id="ARBA00022692"/>
    </source>
</evidence>
<comment type="caution">
    <text evidence="9">The sequence shown here is derived from an EMBL/GenBank/DDBJ whole genome shotgun (WGS) entry which is preliminary data.</text>
</comment>
<dbReference type="Gene3D" id="1.20.1740.10">
    <property type="entry name" value="Amino acid/polyamine transporter I"/>
    <property type="match status" value="1"/>
</dbReference>
<dbReference type="GO" id="GO:0016020">
    <property type="term" value="C:membrane"/>
    <property type="evidence" value="ECO:0007669"/>
    <property type="project" value="UniProtKB-SubCell"/>
</dbReference>
<feature type="transmembrane region" description="Helical" evidence="7">
    <location>
        <begin position="148"/>
        <end position="166"/>
    </location>
</feature>
<dbReference type="PANTHER" id="PTHR43495">
    <property type="entry name" value="GABA PERMEASE"/>
    <property type="match status" value="1"/>
</dbReference>
<feature type="transmembrane region" description="Helical" evidence="7">
    <location>
        <begin position="223"/>
        <end position="243"/>
    </location>
</feature>
<reference evidence="9" key="1">
    <citation type="submission" date="2023-06" db="EMBL/GenBank/DDBJ databases">
        <title>Genome-scale phylogeny and comparative genomics of the fungal order Sordariales.</title>
        <authorList>
            <consortium name="Lawrence Berkeley National Laboratory"/>
            <person name="Hensen N."/>
            <person name="Bonometti L."/>
            <person name="Westerberg I."/>
            <person name="Brannstrom I.O."/>
            <person name="Guillou S."/>
            <person name="Cros-Aarteil S."/>
            <person name="Calhoun S."/>
            <person name="Haridas S."/>
            <person name="Kuo A."/>
            <person name="Mondo S."/>
            <person name="Pangilinan J."/>
            <person name="Riley R."/>
            <person name="Labutti K."/>
            <person name="Andreopoulos B."/>
            <person name="Lipzen A."/>
            <person name="Chen C."/>
            <person name="Yanf M."/>
            <person name="Daum C."/>
            <person name="Ng V."/>
            <person name="Clum A."/>
            <person name="Steindorff A."/>
            <person name="Ohm R."/>
            <person name="Martin F."/>
            <person name="Silar P."/>
            <person name="Natvig D."/>
            <person name="Lalanne C."/>
            <person name="Gautier V."/>
            <person name="Ament-Velasquez S.L."/>
            <person name="Kruys A."/>
            <person name="Hutchinson M.I."/>
            <person name="Powell A.J."/>
            <person name="Barry K."/>
            <person name="Miller A.N."/>
            <person name="Grigoriev I.V."/>
            <person name="Debuchy R."/>
            <person name="Gladieux P."/>
            <person name="Thoren M.H."/>
            <person name="Johannesson H."/>
        </authorList>
    </citation>
    <scope>NUCLEOTIDE SEQUENCE</scope>
    <source>
        <strain evidence="9">SMH4607-1</strain>
    </source>
</reference>
<dbReference type="InterPro" id="IPR004841">
    <property type="entry name" value="AA-permease/SLC12A_dom"/>
</dbReference>
<dbReference type="AlphaFoldDB" id="A0AA40ANV0"/>
<dbReference type="EMBL" id="JAUKUA010000003">
    <property type="protein sequence ID" value="KAK0719274.1"/>
    <property type="molecule type" value="Genomic_DNA"/>
</dbReference>
<keyword evidence="2" id="KW-0813">Transport</keyword>
<dbReference type="Pfam" id="PF00324">
    <property type="entry name" value="AA_permease"/>
    <property type="match status" value="2"/>
</dbReference>
<feature type="transmembrane region" description="Helical" evidence="7">
    <location>
        <begin position="263"/>
        <end position="286"/>
    </location>
</feature>
<keyword evidence="10" id="KW-1185">Reference proteome</keyword>
<feature type="transmembrane region" description="Helical" evidence="7">
    <location>
        <begin position="350"/>
        <end position="375"/>
    </location>
</feature>
<evidence type="ECO:0000256" key="5">
    <source>
        <dbReference type="ARBA" id="ARBA00023136"/>
    </source>
</evidence>
<feature type="transmembrane region" description="Helical" evidence="7">
    <location>
        <begin position="396"/>
        <end position="416"/>
    </location>
</feature>
<name>A0AA40ANV0_9PEZI</name>
<feature type="domain" description="Amino acid permease/ SLC12A" evidence="8">
    <location>
        <begin position="405"/>
        <end position="673"/>
    </location>
</feature>
<dbReference type="Proteomes" id="UP001172102">
    <property type="component" value="Unassembled WGS sequence"/>
</dbReference>
<keyword evidence="3 7" id="KW-0812">Transmembrane</keyword>
<evidence type="ECO:0000313" key="10">
    <source>
        <dbReference type="Proteomes" id="UP001172102"/>
    </source>
</evidence>